<evidence type="ECO:0000256" key="7">
    <source>
        <dbReference type="ARBA" id="ARBA00023136"/>
    </source>
</evidence>
<keyword evidence="3" id="KW-0813">Transport</keyword>
<feature type="transmembrane region" description="Helical" evidence="8">
    <location>
        <begin position="16"/>
        <end position="37"/>
    </location>
</feature>
<evidence type="ECO:0000313" key="10">
    <source>
        <dbReference type="EMBL" id="VFU14682.1"/>
    </source>
</evidence>
<dbReference type="Gene3D" id="1.10.3720.10">
    <property type="entry name" value="MetI-like"/>
    <property type="match status" value="1"/>
</dbReference>
<feature type="transmembrane region" description="Helical" evidence="8">
    <location>
        <begin position="116"/>
        <end position="137"/>
    </location>
</feature>
<dbReference type="AlphaFoldDB" id="A0A485M274"/>
<evidence type="ECO:0000256" key="2">
    <source>
        <dbReference type="ARBA" id="ARBA00007069"/>
    </source>
</evidence>
<name>A0A485M274_9ZZZZ</name>
<keyword evidence="6 8" id="KW-1133">Transmembrane helix</keyword>
<keyword evidence="4" id="KW-1003">Cell membrane</keyword>
<dbReference type="Pfam" id="PF00528">
    <property type="entry name" value="BPD_transp_1"/>
    <property type="match status" value="1"/>
</dbReference>
<evidence type="ECO:0000256" key="6">
    <source>
        <dbReference type="ARBA" id="ARBA00022989"/>
    </source>
</evidence>
<dbReference type="PANTHER" id="PTHR42929:SF1">
    <property type="entry name" value="INNER MEMBRANE ABC TRANSPORTER PERMEASE PROTEIN YDCU-RELATED"/>
    <property type="match status" value="1"/>
</dbReference>
<dbReference type="GO" id="GO:0055085">
    <property type="term" value="P:transmembrane transport"/>
    <property type="evidence" value="ECO:0007669"/>
    <property type="project" value="InterPro"/>
</dbReference>
<dbReference type="PROSITE" id="PS50928">
    <property type="entry name" value="ABC_TM1"/>
    <property type="match status" value="1"/>
</dbReference>
<evidence type="ECO:0000256" key="3">
    <source>
        <dbReference type="ARBA" id="ARBA00022448"/>
    </source>
</evidence>
<feature type="transmembrane region" description="Helical" evidence="8">
    <location>
        <begin position="58"/>
        <end position="88"/>
    </location>
</feature>
<gene>
    <name evidence="10" type="ORF">SCFA_300001</name>
</gene>
<dbReference type="InterPro" id="IPR000515">
    <property type="entry name" value="MetI-like"/>
</dbReference>
<proteinExistence type="inferred from homology"/>
<sequence length="151" mass="16689">MGLISEPLSILYTETAVFIGLVYTLLPFMILPLYASLLKLDRRLMEAARDLGATSRHVFFHIVLPLTLPGIIAGSTMVFLPALGLFYIPDLLGGARSMLIGNFIKNQFLTTGNWPLGSAASVMLTLLMVMLLIWFFISTRRAHSGDMEAVR</sequence>
<accession>A0A485M274</accession>
<keyword evidence="7 8" id="KW-0472">Membrane</keyword>
<dbReference type="PANTHER" id="PTHR42929">
    <property type="entry name" value="INNER MEMBRANE ABC TRANSPORTER PERMEASE PROTEIN YDCU-RELATED-RELATED"/>
    <property type="match status" value="1"/>
</dbReference>
<dbReference type="CDD" id="cd06261">
    <property type="entry name" value="TM_PBP2"/>
    <property type="match status" value="1"/>
</dbReference>
<comment type="similarity">
    <text evidence="2">Belongs to the binding-protein-dependent transport system permease family. CysTW subfamily.</text>
</comment>
<dbReference type="InterPro" id="IPR035906">
    <property type="entry name" value="MetI-like_sf"/>
</dbReference>
<reference evidence="10" key="1">
    <citation type="submission" date="2019-03" db="EMBL/GenBank/DDBJ databases">
        <authorList>
            <person name="Hao L."/>
        </authorList>
    </citation>
    <scope>NUCLEOTIDE SEQUENCE</scope>
</reference>
<evidence type="ECO:0000259" key="9">
    <source>
        <dbReference type="PROSITE" id="PS50928"/>
    </source>
</evidence>
<organism evidence="10">
    <name type="scientific">anaerobic digester metagenome</name>
    <dbReference type="NCBI Taxonomy" id="1263854"/>
    <lineage>
        <taxon>unclassified sequences</taxon>
        <taxon>metagenomes</taxon>
        <taxon>ecological metagenomes</taxon>
    </lineage>
</organism>
<evidence type="ECO:0000256" key="8">
    <source>
        <dbReference type="SAM" id="Phobius"/>
    </source>
</evidence>
<evidence type="ECO:0000256" key="1">
    <source>
        <dbReference type="ARBA" id="ARBA00004651"/>
    </source>
</evidence>
<evidence type="ECO:0000256" key="4">
    <source>
        <dbReference type="ARBA" id="ARBA00022475"/>
    </source>
</evidence>
<feature type="domain" description="ABC transmembrane type-1" evidence="9">
    <location>
        <begin position="1"/>
        <end position="135"/>
    </location>
</feature>
<evidence type="ECO:0000256" key="5">
    <source>
        <dbReference type="ARBA" id="ARBA00022692"/>
    </source>
</evidence>
<dbReference type="GO" id="GO:0005886">
    <property type="term" value="C:plasma membrane"/>
    <property type="evidence" value="ECO:0007669"/>
    <property type="project" value="UniProtKB-SubCell"/>
</dbReference>
<keyword evidence="5 8" id="KW-0812">Transmembrane</keyword>
<protein>
    <submittedName>
        <fullName evidence="10">Polyamine transporter subunit membrane component of ABC superfamily</fullName>
    </submittedName>
</protein>
<dbReference type="EMBL" id="CAADRM010000093">
    <property type="protein sequence ID" value="VFU14682.1"/>
    <property type="molecule type" value="Genomic_DNA"/>
</dbReference>
<dbReference type="SUPFAM" id="SSF161098">
    <property type="entry name" value="MetI-like"/>
    <property type="match status" value="1"/>
</dbReference>
<comment type="subcellular location">
    <subcellularLocation>
        <location evidence="1">Cell membrane</location>
        <topology evidence="1">Multi-pass membrane protein</topology>
    </subcellularLocation>
</comment>